<evidence type="ECO:0000256" key="6">
    <source>
        <dbReference type="ARBA" id="ARBA00022989"/>
    </source>
</evidence>
<keyword evidence="7 8" id="KW-0472">Membrane</keyword>
<evidence type="ECO:0000256" key="8">
    <source>
        <dbReference type="PIRNR" id="PIRNR037778"/>
    </source>
</evidence>
<dbReference type="PIRSF" id="PIRSF037778">
    <property type="entry name" value="UCP037778_transp_RibU"/>
    <property type="match status" value="1"/>
</dbReference>
<evidence type="ECO:0000256" key="9">
    <source>
        <dbReference type="SAM" id="Phobius"/>
    </source>
</evidence>
<dbReference type="PANTHER" id="PTHR38438:SF1">
    <property type="entry name" value="RIBOFLAVIN TRANSPORTER RIBU"/>
    <property type="match status" value="1"/>
</dbReference>
<proteinExistence type="inferred from homology"/>
<dbReference type="OrthoDB" id="9809216at2"/>
<evidence type="ECO:0000256" key="2">
    <source>
        <dbReference type="ARBA" id="ARBA00005540"/>
    </source>
</evidence>
<dbReference type="RefSeq" id="WP_064208643.1">
    <property type="nucleotide sequence ID" value="NZ_LVKC01000012.1"/>
</dbReference>
<dbReference type="InterPro" id="IPR024529">
    <property type="entry name" value="ECF_trnsprt_substrate-spec"/>
</dbReference>
<evidence type="ECO:0000256" key="5">
    <source>
        <dbReference type="ARBA" id="ARBA00022692"/>
    </source>
</evidence>
<dbReference type="Gene3D" id="1.10.1760.20">
    <property type="match status" value="1"/>
</dbReference>
<evidence type="ECO:0000313" key="11">
    <source>
        <dbReference type="Proteomes" id="UP000078520"/>
    </source>
</evidence>
<organism evidence="10 11">
    <name type="scientific">Ligilactobacillus aviarius</name>
    <dbReference type="NCBI Taxonomy" id="1606"/>
    <lineage>
        <taxon>Bacteria</taxon>
        <taxon>Bacillati</taxon>
        <taxon>Bacillota</taxon>
        <taxon>Bacilli</taxon>
        <taxon>Lactobacillales</taxon>
        <taxon>Lactobacillaceae</taxon>
        <taxon>Ligilactobacillus</taxon>
    </lineage>
</organism>
<name>A0A179C6P5_9LACO</name>
<dbReference type="GO" id="GO:0005886">
    <property type="term" value="C:plasma membrane"/>
    <property type="evidence" value="ECO:0007669"/>
    <property type="project" value="UniProtKB-SubCell"/>
</dbReference>
<evidence type="ECO:0000256" key="4">
    <source>
        <dbReference type="ARBA" id="ARBA00022475"/>
    </source>
</evidence>
<comment type="subcellular location">
    <subcellularLocation>
        <location evidence="1">Cell membrane</location>
        <topology evidence="1">Multi-pass membrane protein</topology>
    </subcellularLocation>
</comment>
<dbReference type="Proteomes" id="UP000078520">
    <property type="component" value="Unassembled WGS sequence"/>
</dbReference>
<feature type="transmembrane region" description="Helical" evidence="9">
    <location>
        <begin position="32"/>
        <end position="53"/>
    </location>
</feature>
<dbReference type="Pfam" id="PF12822">
    <property type="entry name" value="ECF_trnsprt"/>
    <property type="match status" value="1"/>
</dbReference>
<evidence type="ECO:0000256" key="3">
    <source>
        <dbReference type="ARBA" id="ARBA00022448"/>
    </source>
</evidence>
<keyword evidence="5 9" id="KW-0812">Transmembrane</keyword>
<keyword evidence="3 8" id="KW-0813">Transport</keyword>
<keyword evidence="6 9" id="KW-1133">Transmembrane helix</keyword>
<feature type="transmembrane region" description="Helical" evidence="9">
    <location>
        <begin position="7"/>
        <end position="26"/>
    </location>
</feature>
<dbReference type="InterPro" id="IPR025720">
    <property type="entry name" value="RibU"/>
</dbReference>
<comment type="similarity">
    <text evidence="2 8">Belongs to the prokaryotic riboflavin transporter (P-RFT) (TC 2.A.87) family.</text>
</comment>
<feature type="transmembrane region" description="Helical" evidence="9">
    <location>
        <begin position="149"/>
        <end position="172"/>
    </location>
</feature>
<gene>
    <name evidence="10" type="ORF">A3O14_06445</name>
</gene>
<evidence type="ECO:0000256" key="1">
    <source>
        <dbReference type="ARBA" id="ARBA00004651"/>
    </source>
</evidence>
<dbReference type="AlphaFoldDB" id="A0A179C6P5"/>
<accession>A0A179C6P5</accession>
<dbReference type="EMBL" id="LVKI01000036">
    <property type="protein sequence ID" value="OAQ07246.1"/>
    <property type="molecule type" value="Genomic_DNA"/>
</dbReference>
<feature type="transmembrane region" description="Helical" evidence="9">
    <location>
        <begin position="106"/>
        <end position="128"/>
    </location>
</feature>
<keyword evidence="4 8" id="KW-1003">Cell membrane</keyword>
<protein>
    <recommendedName>
        <fullName evidence="8">Riboflavin transporter</fullName>
    </recommendedName>
</protein>
<sequence length="183" mass="20060">MKKSWRNLTIAALLGAMAYLLMYIAIPIIPIVPYMTLDFSGIPILLAFLIFGRKDGYVALLIKELLHLILAGMAISNLIGVLADAIALMVFIEIFNYFSKAGTQHYIQAIMVATLGMTVIMAAANYWVITPLYIKVLGMKITIPLVKMVLLGVVPFNLIKGIVIGGLTTLLVPKLRKVLTVAR</sequence>
<evidence type="ECO:0000256" key="7">
    <source>
        <dbReference type="ARBA" id="ARBA00023136"/>
    </source>
</evidence>
<comment type="function">
    <text evidence="8">Probably a riboflavin-binding protein that interacts with the energy-coupling factor (ECF) ABC-transporter complex.</text>
</comment>
<evidence type="ECO:0000313" key="10">
    <source>
        <dbReference type="EMBL" id="OAQ07246.1"/>
    </source>
</evidence>
<dbReference type="GO" id="GO:0032217">
    <property type="term" value="F:riboflavin transmembrane transporter activity"/>
    <property type="evidence" value="ECO:0007669"/>
    <property type="project" value="UniProtKB-UniRule"/>
</dbReference>
<feature type="transmembrane region" description="Helical" evidence="9">
    <location>
        <begin position="65"/>
        <end position="94"/>
    </location>
</feature>
<comment type="caution">
    <text evidence="10">The sequence shown here is derived from an EMBL/GenBank/DDBJ whole genome shotgun (WGS) entry which is preliminary data.</text>
</comment>
<dbReference type="PANTHER" id="PTHR38438">
    <property type="entry name" value="RIBOFLAVIN TRANSPORTER RIBU"/>
    <property type="match status" value="1"/>
</dbReference>
<reference evidence="11" key="1">
    <citation type="submission" date="2016-03" db="EMBL/GenBank/DDBJ databases">
        <authorList>
            <person name="Johnson T.J."/>
            <person name="Youmans B."/>
            <person name="Case K."/>
            <person name="Noll S."/>
        </authorList>
    </citation>
    <scope>NUCLEOTIDE SEQUENCE [LARGE SCALE GENOMIC DNA]</scope>
    <source>
        <strain evidence="11">UMNLAv8</strain>
    </source>
</reference>